<feature type="compositionally biased region" description="Basic residues" evidence="1">
    <location>
        <begin position="107"/>
        <end position="117"/>
    </location>
</feature>
<comment type="caution">
    <text evidence="2">The sequence shown here is derived from an EMBL/GenBank/DDBJ whole genome shotgun (WGS) entry which is preliminary data.</text>
</comment>
<reference evidence="2 3" key="1">
    <citation type="journal article" date="2015" name="Genome Biol. Evol.">
        <title>Comparative Genomics of a Bacterivorous Green Alga Reveals Evolutionary Causalities and Consequences of Phago-Mixotrophic Mode of Nutrition.</title>
        <authorList>
            <person name="Burns J.A."/>
            <person name="Paasch A."/>
            <person name="Narechania A."/>
            <person name="Kim E."/>
        </authorList>
    </citation>
    <scope>NUCLEOTIDE SEQUENCE [LARGE SCALE GENOMIC DNA]</scope>
    <source>
        <strain evidence="2 3">PLY_AMNH</strain>
    </source>
</reference>
<feature type="region of interest" description="Disordered" evidence="1">
    <location>
        <begin position="64"/>
        <end position="117"/>
    </location>
</feature>
<evidence type="ECO:0000313" key="3">
    <source>
        <dbReference type="Proteomes" id="UP001190700"/>
    </source>
</evidence>
<sequence>MFVDSLMNPVGSGGPLRMSPTLRSFLNLYIKDIDLNTIINAIKEGTWSSKKGNSILVDFKKFPDSASANKSQPPPDAGEDGVGEPPVAVRQSDSNKLPSVQETGGPSKKRKLTKIDT</sequence>
<dbReference type="EMBL" id="LGRX02027519">
    <property type="protein sequence ID" value="KAK3249227.1"/>
    <property type="molecule type" value="Genomic_DNA"/>
</dbReference>
<feature type="compositionally biased region" description="Polar residues" evidence="1">
    <location>
        <begin position="91"/>
        <end position="104"/>
    </location>
</feature>
<keyword evidence="3" id="KW-1185">Reference proteome</keyword>
<dbReference type="AlphaFoldDB" id="A0AAE0C6D6"/>
<organism evidence="2 3">
    <name type="scientific">Cymbomonas tetramitiformis</name>
    <dbReference type="NCBI Taxonomy" id="36881"/>
    <lineage>
        <taxon>Eukaryota</taxon>
        <taxon>Viridiplantae</taxon>
        <taxon>Chlorophyta</taxon>
        <taxon>Pyramimonadophyceae</taxon>
        <taxon>Pyramimonadales</taxon>
        <taxon>Pyramimonadaceae</taxon>
        <taxon>Cymbomonas</taxon>
    </lineage>
</organism>
<accession>A0AAE0C6D6</accession>
<protein>
    <submittedName>
        <fullName evidence="2">Uncharacterized protein</fullName>
    </submittedName>
</protein>
<evidence type="ECO:0000313" key="2">
    <source>
        <dbReference type="EMBL" id="KAK3249227.1"/>
    </source>
</evidence>
<name>A0AAE0C6D6_9CHLO</name>
<gene>
    <name evidence="2" type="ORF">CYMTET_41338</name>
</gene>
<evidence type="ECO:0000256" key="1">
    <source>
        <dbReference type="SAM" id="MobiDB-lite"/>
    </source>
</evidence>
<proteinExistence type="predicted"/>
<dbReference type="Proteomes" id="UP001190700">
    <property type="component" value="Unassembled WGS sequence"/>
</dbReference>